<dbReference type="Proteomes" id="UP000240509">
    <property type="component" value="Unassembled WGS sequence"/>
</dbReference>
<dbReference type="InterPro" id="IPR025645">
    <property type="entry name" value="DUF4349"/>
</dbReference>
<organism evidence="4 5">
    <name type="scientific">Alkalicoccus saliphilus</name>
    <dbReference type="NCBI Taxonomy" id="200989"/>
    <lineage>
        <taxon>Bacteria</taxon>
        <taxon>Bacillati</taxon>
        <taxon>Bacillota</taxon>
        <taxon>Bacilli</taxon>
        <taxon>Bacillales</taxon>
        <taxon>Bacillaceae</taxon>
        <taxon>Alkalicoccus</taxon>
    </lineage>
</organism>
<dbReference type="Pfam" id="PF14257">
    <property type="entry name" value="DUF4349"/>
    <property type="match status" value="1"/>
</dbReference>
<accession>A0A2T4U9N4</accession>
<feature type="region of interest" description="Disordered" evidence="1">
    <location>
        <begin position="35"/>
        <end position="81"/>
    </location>
</feature>
<keyword evidence="2" id="KW-1133">Transmembrane helix</keyword>
<dbReference type="AlphaFoldDB" id="A0A2T4U9N4"/>
<name>A0A2T4U9N4_9BACI</name>
<feature type="transmembrane region" description="Helical" evidence="2">
    <location>
        <begin position="282"/>
        <end position="307"/>
    </location>
</feature>
<protein>
    <submittedName>
        <fullName evidence="4">DUF4349 domain-containing protein</fullName>
    </submittedName>
</protein>
<keyword evidence="2" id="KW-0472">Membrane</keyword>
<comment type="caution">
    <text evidence="4">The sequence shown here is derived from an EMBL/GenBank/DDBJ whole genome shotgun (WGS) entry which is preliminary data.</text>
</comment>
<keyword evidence="2" id="KW-0812">Transmembrane</keyword>
<dbReference type="PROSITE" id="PS51257">
    <property type="entry name" value="PROKAR_LIPOPROTEIN"/>
    <property type="match status" value="1"/>
</dbReference>
<feature type="domain" description="DUF4349" evidence="3">
    <location>
        <begin position="87"/>
        <end position="304"/>
    </location>
</feature>
<evidence type="ECO:0000313" key="4">
    <source>
        <dbReference type="EMBL" id="PTL40104.1"/>
    </source>
</evidence>
<feature type="compositionally biased region" description="Acidic residues" evidence="1">
    <location>
        <begin position="67"/>
        <end position="81"/>
    </location>
</feature>
<evidence type="ECO:0000259" key="3">
    <source>
        <dbReference type="Pfam" id="PF14257"/>
    </source>
</evidence>
<proteinExistence type="predicted"/>
<keyword evidence="5" id="KW-1185">Reference proteome</keyword>
<evidence type="ECO:0000256" key="2">
    <source>
        <dbReference type="SAM" id="Phobius"/>
    </source>
</evidence>
<reference evidence="4 5" key="1">
    <citation type="submission" date="2018-03" db="EMBL/GenBank/DDBJ databases">
        <title>Alkalicoccus saliphilus sp. nov., isolated from a mineral pool.</title>
        <authorList>
            <person name="Zhao B."/>
        </authorList>
    </citation>
    <scope>NUCLEOTIDE SEQUENCE [LARGE SCALE GENOMIC DNA]</scope>
    <source>
        <strain evidence="4 5">6AG</strain>
    </source>
</reference>
<sequence>MEVLIMKRKQYLLFIFLTVVLVVLGACMNQSENNQAVDNRNTEEAVDNDGGLVESNDGAENAPAEENGSEENFPESGEEATADQTGQMVVYNGDISIEVNDFDTVQSAIQDQVDSMGGYVVESNVQQERENEERSGSIVVRIPQEHFHPFLQELESASTTVLERSTTGNDVSEEYVDLESYLESQEVVEERLLTFLEEAETTEDLLAISQNLDEVQSEIERVTGRMNYLENQVAFSTVTIRIQERAVHVDQIQDRESLNTLEQAQRLFMNTVNLMLTALSRVIIIFIGLSPVIVPLAVIAGSVYWLSRYRKKKQQKREK</sequence>
<gene>
    <name evidence="4" type="ORF">C6Y45_01620</name>
</gene>
<evidence type="ECO:0000256" key="1">
    <source>
        <dbReference type="SAM" id="MobiDB-lite"/>
    </source>
</evidence>
<evidence type="ECO:0000313" key="5">
    <source>
        <dbReference type="Proteomes" id="UP000240509"/>
    </source>
</evidence>
<dbReference type="EMBL" id="PZJJ01000002">
    <property type="protein sequence ID" value="PTL40104.1"/>
    <property type="molecule type" value="Genomic_DNA"/>
</dbReference>